<dbReference type="RefSeq" id="WP_005440754.1">
    <property type="nucleotide sequence ID" value="NZ_CM001466.1"/>
</dbReference>
<accession>H8GCB9</accession>
<dbReference type="OrthoDB" id="9795007at2"/>
<dbReference type="InterPro" id="IPR023214">
    <property type="entry name" value="HAD_sf"/>
</dbReference>
<dbReference type="Pfam" id="PF00702">
    <property type="entry name" value="Hydrolase"/>
    <property type="match status" value="1"/>
</dbReference>
<dbReference type="SUPFAM" id="SSF56784">
    <property type="entry name" value="HAD-like"/>
    <property type="match status" value="1"/>
</dbReference>
<organism evidence="1 2">
    <name type="scientific">Saccharomonospora azurea NA-128</name>
    <dbReference type="NCBI Taxonomy" id="882081"/>
    <lineage>
        <taxon>Bacteria</taxon>
        <taxon>Bacillati</taxon>
        <taxon>Actinomycetota</taxon>
        <taxon>Actinomycetes</taxon>
        <taxon>Pseudonocardiales</taxon>
        <taxon>Pseudonocardiaceae</taxon>
        <taxon>Saccharomonospora</taxon>
    </lineage>
</organism>
<sequence length="134" mass="13720">MVLRALLLDYAGVLTDVGAQRLYAAVRIARAHGVRTALLSNAGGGPEAREAFGDRFDAVVFSGDVGVAKPDVAVYRLTADRLGVTPGECVFVDDSAVNVAGAVSAGMVGVRHVSVAETLAELEALFPFSVSGSG</sequence>
<dbReference type="InterPro" id="IPR006439">
    <property type="entry name" value="HAD-SF_hydro_IA"/>
</dbReference>
<dbReference type="Proteomes" id="UP000004705">
    <property type="component" value="Chromosome"/>
</dbReference>
<protein>
    <submittedName>
        <fullName evidence="1">Haloacid dehalogenase superfamily protein, subfamily IA, variant 3 with third motif having DD or ED</fullName>
    </submittedName>
</protein>
<evidence type="ECO:0000313" key="2">
    <source>
        <dbReference type="Proteomes" id="UP000004705"/>
    </source>
</evidence>
<name>H8GCB9_9PSEU</name>
<dbReference type="Gene3D" id="3.40.50.1000">
    <property type="entry name" value="HAD superfamily/HAD-like"/>
    <property type="match status" value="1"/>
</dbReference>
<gene>
    <name evidence="1" type="ORF">SacazDRAFT_01835</name>
</gene>
<dbReference type="AlphaFoldDB" id="H8GCB9"/>
<dbReference type="NCBIfam" id="TIGR01509">
    <property type="entry name" value="HAD-SF-IA-v3"/>
    <property type="match status" value="1"/>
</dbReference>
<dbReference type="HOGENOM" id="CLU_129188_0_0_11"/>
<dbReference type="InterPro" id="IPR036412">
    <property type="entry name" value="HAD-like_sf"/>
</dbReference>
<dbReference type="PANTHER" id="PTHR47829">
    <property type="entry name" value="HYDROLASE, PUTATIVE (AFU_ORTHOLOGUE AFUA_1G12880)-RELATED"/>
    <property type="match status" value="1"/>
</dbReference>
<evidence type="ECO:0000313" key="1">
    <source>
        <dbReference type="EMBL" id="EHY88753.1"/>
    </source>
</evidence>
<reference evidence="1 2" key="1">
    <citation type="journal article" date="2012" name="Stand. Genomic Sci.">
        <title>Genome sequence of the soil bacterium Saccharomonospora azurea type strain (NA-128(T)).</title>
        <authorList>
            <person name="Klenk H.P."/>
            <person name="Held B."/>
            <person name="Lucas S."/>
            <person name="Lapidus A."/>
            <person name="Copeland A."/>
            <person name="Hammon N."/>
            <person name="Pitluck S."/>
            <person name="Goodwin L.A."/>
            <person name="Han C."/>
            <person name="Tapia R."/>
            <person name="Brambilla E.M."/>
            <person name="Potter G."/>
            <person name="Land M."/>
            <person name="Ivanova N."/>
            <person name="Rohde M."/>
            <person name="Goker M."/>
            <person name="Detter J.C."/>
            <person name="Kyrpides N.C."/>
            <person name="Woyke T."/>
        </authorList>
    </citation>
    <scope>NUCLEOTIDE SEQUENCE [LARGE SCALE GENOMIC DNA]</scope>
    <source>
        <strain evidence="1 2">NA-128</strain>
    </source>
</reference>
<dbReference type="PANTHER" id="PTHR47829:SF1">
    <property type="entry name" value="HAD FAMILY PHOSPHATASE"/>
    <property type="match status" value="1"/>
</dbReference>
<keyword evidence="2" id="KW-1185">Reference proteome</keyword>
<dbReference type="InterPro" id="IPR052898">
    <property type="entry name" value="ACAD10-like"/>
</dbReference>
<dbReference type="EMBL" id="CM001466">
    <property type="protein sequence ID" value="EHY88753.1"/>
    <property type="molecule type" value="Genomic_DNA"/>
</dbReference>
<proteinExistence type="predicted"/>